<comment type="function">
    <text evidence="9">Component of the mitochondrial large ribosomal subunit (mt-LSU). The mitochondrial ribosome (mitoribosome) is a large ribonucleoprotein complex responsible for the synthesis of proteins inside mitochondria.</text>
</comment>
<evidence type="ECO:0000256" key="2">
    <source>
        <dbReference type="ARBA" id="ARBA00008560"/>
    </source>
</evidence>
<name>A0ABR1AE88_POLSC</name>
<dbReference type="InterPro" id="IPR002677">
    <property type="entry name" value="Ribosomal_bL32"/>
</dbReference>
<evidence type="ECO:0000256" key="4">
    <source>
        <dbReference type="ARBA" id="ARBA00022980"/>
    </source>
</evidence>
<evidence type="ECO:0000313" key="11">
    <source>
        <dbReference type="Proteomes" id="UP001359485"/>
    </source>
</evidence>
<dbReference type="SUPFAM" id="SSF57829">
    <property type="entry name" value="Zn-binding ribosomal proteins"/>
    <property type="match status" value="1"/>
</dbReference>
<evidence type="ECO:0000256" key="6">
    <source>
        <dbReference type="ARBA" id="ARBA00023274"/>
    </source>
</evidence>
<dbReference type="Proteomes" id="UP001359485">
    <property type="component" value="Unassembled WGS sequence"/>
</dbReference>
<evidence type="ECO:0000256" key="7">
    <source>
        <dbReference type="ARBA" id="ARBA00039935"/>
    </source>
</evidence>
<sequence>MASALQRAFRLLSKFHDTIFNSLIPPFPKDALQLAAINLPNFGLENKHKPRQVNLIELLKSTVLWAVPKRRKSIEKRRSKRFGCLRYVYKMLLPKTNILICTKCGSYHEAGVLCAKCYQKIKDETELMQEKIEQHLGISPVEEEVVVLYEDDNRSNNEFFEGKRIVEMNKPRPKIFSNNLLQKSTEVKSASTDVSVTSEPLK</sequence>
<dbReference type="Pfam" id="PF01783">
    <property type="entry name" value="Ribosomal_L32p"/>
    <property type="match status" value="1"/>
</dbReference>
<dbReference type="InterPro" id="IPR011332">
    <property type="entry name" value="Ribosomal_zn-bd"/>
</dbReference>
<comment type="subcellular location">
    <subcellularLocation>
        <location evidence="1">Mitochondrion</location>
    </subcellularLocation>
</comment>
<evidence type="ECO:0000256" key="9">
    <source>
        <dbReference type="ARBA" id="ARBA00045766"/>
    </source>
</evidence>
<keyword evidence="11" id="KW-1185">Reference proteome</keyword>
<evidence type="ECO:0000256" key="5">
    <source>
        <dbReference type="ARBA" id="ARBA00023128"/>
    </source>
</evidence>
<reference evidence="10 11" key="1">
    <citation type="submission" date="2023-09" db="EMBL/GenBank/DDBJ databases">
        <title>Genomes of two closely related lineages of the louse Polyplax serrata with different host specificities.</title>
        <authorList>
            <person name="Martinu J."/>
            <person name="Tarabai H."/>
            <person name="Stefka J."/>
            <person name="Hypsa V."/>
        </authorList>
    </citation>
    <scope>NUCLEOTIDE SEQUENCE [LARGE SCALE GENOMIC DNA]</scope>
    <source>
        <strain evidence="10">98ZLc_SE</strain>
    </source>
</reference>
<comment type="similarity">
    <text evidence="2">Belongs to the bacterial ribosomal protein bL32 family.</text>
</comment>
<comment type="caution">
    <text evidence="10">The sequence shown here is derived from an EMBL/GenBank/DDBJ whole genome shotgun (WGS) entry which is preliminary data.</text>
</comment>
<protein>
    <recommendedName>
        <fullName evidence="7">Large ribosomal subunit protein bL32m</fullName>
    </recommendedName>
    <alternativeName>
        <fullName evidence="8">39S ribosomal protein L32, mitochondrial</fullName>
    </alternativeName>
</protein>
<keyword evidence="5" id="KW-0496">Mitochondrion</keyword>
<keyword evidence="6" id="KW-0687">Ribonucleoprotein</keyword>
<evidence type="ECO:0000256" key="1">
    <source>
        <dbReference type="ARBA" id="ARBA00004173"/>
    </source>
</evidence>
<keyword evidence="3" id="KW-0809">Transit peptide</keyword>
<evidence type="ECO:0000256" key="3">
    <source>
        <dbReference type="ARBA" id="ARBA00022946"/>
    </source>
</evidence>
<dbReference type="PANTHER" id="PTHR21026:SF2">
    <property type="entry name" value="LARGE RIBOSOMAL SUBUNIT PROTEIN BL32M"/>
    <property type="match status" value="1"/>
</dbReference>
<accession>A0ABR1AE88</accession>
<dbReference type="PANTHER" id="PTHR21026">
    <property type="entry name" value="39S RIBOSOMAL PROTEIN L32, MITOCHONDRIAL"/>
    <property type="match status" value="1"/>
</dbReference>
<proteinExistence type="inferred from homology"/>
<keyword evidence="4" id="KW-0689">Ribosomal protein</keyword>
<dbReference type="InterPro" id="IPR051991">
    <property type="entry name" value="Mitoribosomal_protein_bL32"/>
</dbReference>
<organism evidence="10 11">
    <name type="scientific">Polyplax serrata</name>
    <name type="common">Common mouse louse</name>
    <dbReference type="NCBI Taxonomy" id="468196"/>
    <lineage>
        <taxon>Eukaryota</taxon>
        <taxon>Metazoa</taxon>
        <taxon>Ecdysozoa</taxon>
        <taxon>Arthropoda</taxon>
        <taxon>Hexapoda</taxon>
        <taxon>Insecta</taxon>
        <taxon>Pterygota</taxon>
        <taxon>Neoptera</taxon>
        <taxon>Paraneoptera</taxon>
        <taxon>Psocodea</taxon>
        <taxon>Troctomorpha</taxon>
        <taxon>Phthiraptera</taxon>
        <taxon>Anoplura</taxon>
        <taxon>Polyplacidae</taxon>
        <taxon>Polyplax</taxon>
    </lineage>
</organism>
<evidence type="ECO:0000256" key="8">
    <source>
        <dbReference type="ARBA" id="ARBA00042577"/>
    </source>
</evidence>
<dbReference type="EMBL" id="JAWJWF010000051">
    <property type="protein sequence ID" value="KAK6617570.1"/>
    <property type="molecule type" value="Genomic_DNA"/>
</dbReference>
<evidence type="ECO:0000313" key="10">
    <source>
        <dbReference type="EMBL" id="KAK6617570.1"/>
    </source>
</evidence>
<gene>
    <name evidence="10" type="ORF">RUM44_005158</name>
</gene>